<dbReference type="InterPro" id="IPR008906">
    <property type="entry name" value="HATC_C_dom"/>
</dbReference>
<dbReference type="EMBL" id="CAJNOO010000259">
    <property type="protein sequence ID" value="CAF0880118.1"/>
    <property type="molecule type" value="Genomic_DNA"/>
</dbReference>
<name>A0A818VSW6_9BILA</name>
<evidence type="ECO:0000259" key="1">
    <source>
        <dbReference type="Pfam" id="PF05699"/>
    </source>
</evidence>
<evidence type="ECO:0000313" key="4">
    <source>
        <dbReference type="Proteomes" id="UP000663823"/>
    </source>
</evidence>
<dbReference type="OrthoDB" id="6159421at2759"/>
<proteinExistence type="predicted"/>
<sequence length="280" mass="31493">MKSFSVNRQLIASTIKPNKEGEETVAAEGIINLIEDADESAANIYENLKAAIKKAGLHLEGLTSIGADNTNVNMEHVDKYFSRNAVLLETIGHFGNGIEDLTWNQVQKCIEVRKIQGLNEDNLFNEFTELKLTFEAIKKKEVPLIDQIQFFLSNAAGKEIHNSSTTTIRQTEVDEEVEEEPTKVIRSDQSWAMLLAINATLTPNMKKLISFLYSIPASNAYVEGIFSEMKHLLNDFHNRMTSDSVAAELQIRRNGFLSCTDMHKYLLSQKELLEAISSNH</sequence>
<dbReference type="GO" id="GO:0046983">
    <property type="term" value="F:protein dimerization activity"/>
    <property type="evidence" value="ECO:0007669"/>
    <property type="project" value="InterPro"/>
</dbReference>
<comment type="caution">
    <text evidence="3">The sequence shown here is derived from an EMBL/GenBank/DDBJ whole genome shotgun (WGS) entry which is preliminary data.</text>
</comment>
<organism evidence="3 4">
    <name type="scientific">Rotaria sordida</name>
    <dbReference type="NCBI Taxonomy" id="392033"/>
    <lineage>
        <taxon>Eukaryota</taxon>
        <taxon>Metazoa</taxon>
        <taxon>Spiralia</taxon>
        <taxon>Gnathifera</taxon>
        <taxon>Rotifera</taxon>
        <taxon>Eurotatoria</taxon>
        <taxon>Bdelloidea</taxon>
        <taxon>Philodinida</taxon>
        <taxon>Philodinidae</taxon>
        <taxon>Rotaria</taxon>
    </lineage>
</organism>
<feature type="non-terminal residue" evidence="3">
    <location>
        <position position="1"/>
    </location>
</feature>
<protein>
    <recommendedName>
        <fullName evidence="1">HAT C-terminal dimerisation domain-containing protein</fullName>
    </recommendedName>
</protein>
<dbReference type="Pfam" id="PF05699">
    <property type="entry name" value="Dimer_Tnp_hAT"/>
    <property type="match status" value="1"/>
</dbReference>
<evidence type="ECO:0000313" key="2">
    <source>
        <dbReference type="EMBL" id="CAF0880118.1"/>
    </source>
</evidence>
<dbReference type="EMBL" id="CAJOAX010001435">
    <property type="protein sequence ID" value="CAF3715384.1"/>
    <property type="molecule type" value="Genomic_DNA"/>
</dbReference>
<evidence type="ECO:0000313" key="3">
    <source>
        <dbReference type="EMBL" id="CAF3715384.1"/>
    </source>
</evidence>
<dbReference type="Proteomes" id="UP000663823">
    <property type="component" value="Unassembled WGS sequence"/>
</dbReference>
<feature type="domain" description="HAT C-terminal dimerisation" evidence="1">
    <location>
        <begin position="198"/>
        <end position="253"/>
    </location>
</feature>
<gene>
    <name evidence="3" type="ORF">OTI717_LOCUS13470</name>
    <name evidence="2" type="ORF">RFH988_LOCUS7922</name>
</gene>
<reference evidence="3" key="1">
    <citation type="submission" date="2021-02" db="EMBL/GenBank/DDBJ databases">
        <authorList>
            <person name="Nowell W R."/>
        </authorList>
    </citation>
    <scope>NUCLEOTIDE SEQUENCE</scope>
</reference>
<accession>A0A818VSW6</accession>
<dbReference type="AlphaFoldDB" id="A0A818VSW6"/>
<feature type="non-terminal residue" evidence="3">
    <location>
        <position position="280"/>
    </location>
</feature>
<dbReference type="Proteomes" id="UP000663882">
    <property type="component" value="Unassembled WGS sequence"/>
</dbReference>